<name>A0AAV5CM53_ELECO</name>
<dbReference type="SUPFAM" id="SSF48113">
    <property type="entry name" value="Heme-dependent peroxidases"/>
    <property type="match status" value="2"/>
</dbReference>
<evidence type="ECO:0000256" key="12">
    <source>
        <dbReference type="ARBA" id="ARBA00023324"/>
    </source>
</evidence>
<evidence type="ECO:0000259" key="16">
    <source>
        <dbReference type="PROSITE" id="PS50873"/>
    </source>
</evidence>
<keyword evidence="11" id="KW-0873">Pyrrolidone carboxylic acid</keyword>
<feature type="binding site" description="axial binding residue" evidence="14">
    <location>
        <position position="345"/>
    </location>
    <ligand>
        <name>heme b</name>
        <dbReference type="ChEBI" id="CHEBI:60344"/>
    </ligand>
    <ligandPart>
        <name>Fe</name>
        <dbReference type="ChEBI" id="CHEBI:18248"/>
    </ligandPart>
</feature>
<evidence type="ECO:0000256" key="8">
    <source>
        <dbReference type="ARBA" id="ARBA00023002"/>
    </source>
</evidence>
<accession>A0AAV5CM53</accession>
<dbReference type="Gene3D" id="1.10.520.10">
    <property type="match status" value="2"/>
</dbReference>
<evidence type="ECO:0000256" key="2">
    <source>
        <dbReference type="ARBA" id="ARBA00004613"/>
    </source>
</evidence>
<dbReference type="Gene3D" id="1.10.420.10">
    <property type="entry name" value="Peroxidase, domain 2"/>
    <property type="match status" value="2"/>
</dbReference>
<reference evidence="17" key="1">
    <citation type="journal article" date="2018" name="DNA Res.">
        <title>Multiple hybrid de novo genome assembly of finger millet, an orphan allotetraploid crop.</title>
        <authorList>
            <person name="Hatakeyama M."/>
            <person name="Aluri S."/>
            <person name="Balachadran M.T."/>
            <person name="Sivarajan S.R."/>
            <person name="Patrignani A."/>
            <person name="Gruter S."/>
            <person name="Poveda L."/>
            <person name="Shimizu-Inatsugi R."/>
            <person name="Baeten J."/>
            <person name="Francoijs K.J."/>
            <person name="Nataraja K.N."/>
            <person name="Reddy Y.A.N."/>
            <person name="Phadnis S."/>
            <person name="Ravikumar R.L."/>
            <person name="Schlapbach R."/>
            <person name="Sreeman S.M."/>
            <person name="Shimizu K.K."/>
        </authorList>
    </citation>
    <scope>NUCLEOTIDE SEQUENCE</scope>
</reference>
<comment type="subcellular location">
    <subcellularLocation>
        <location evidence="2">Secreted</location>
    </subcellularLocation>
</comment>
<proteinExistence type="inferred from homology"/>
<dbReference type="FunFam" id="1.10.420.10:FF:000001">
    <property type="entry name" value="Peroxidase"/>
    <property type="match status" value="2"/>
</dbReference>
<dbReference type="GO" id="GO:0140825">
    <property type="term" value="F:lactoperoxidase activity"/>
    <property type="evidence" value="ECO:0007669"/>
    <property type="project" value="UniProtKB-EC"/>
</dbReference>
<evidence type="ECO:0000256" key="14">
    <source>
        <dbReference type="PIRSR" id="PIRSR600823-3"/>
    </source>
</evidence>
<evidence type="ECO:0000256" key="13">
    <source>
        <dbReference type="PIRSR" id="PIRSR600823-2"/>
    </source>
</evidence>
<comment type="catalytic activity">
    <reaction evidence="1">
        <text>2 a phenolic donor + H2O2 = 2 a phenolic radical donor + 2 H2O</text>
        <dbReference type="Rhea" id="RHEA:56136"/>
        <dbReference type="ChEBI" id="CHEBI:15377"/>
        <dbReference type="ChEBI" id="CHEBI:16240"/>
        <dbReference type="ChEBI" id="CHEBI:139520"/>
        <dbReference type="ChEBI" id="CHEBI:139521"/>
        <dbReference type="EC" id="1.11.1.7"/>
    </reaction>
</comment>
<comment type="caution">
    <text evidence="17">The sequence shown here is derived from an EMBL/GenBank/DDBJ whole genome shotgun (WGS) entry which is preliminary data.</text>
</comment>
<feature type="domain" description="Plant heme peroxidase family profile" evidence="16">
    <location>
        <begin position="23"/>
        <end position="194"/>
    </location>
</feature>
<dbReference type="InterPro" id="IPR019793">
    <property type="entry name" value="Peroxidases_heam-ligand_BS"/>
</dbReference>
<keyword evidence="10 15" id="KW-1015">Disulfide bond</keyword>
<dbReference type="InterPro" id="IPR002016">
    <property type="entry name" value="Haem_peroxidase"/>
</dbReference>
<keyword evidence="12" id="KW-0376">Hydrogen peroxide</keyword>
<keyword evidence="7 14" id="KW-0106">Calcium</keyword>
<keyword evidence="5" id="KW-0349">Heme</keyword>
<keyword evidence="6 14" id="KW-0479">Metal-binding</keyword>
<evidence type="ECO:0000256" key="1">
    <source>
        <dbReference type="ARBA" id="ARBA00000189"/>
    </source>
</evidence>
<dbReference type="GO" id="GO:0042744">
    <property type="term" value="P:hydrogen peroxide catabolic process"/>
    <property type="evidence" value="ECO:0007669"/>
    <property type="project" value="UniProtKB-KW"/>
</dbReference>
<feature type="binding site" evidence="13">
    <location>
        <position position="315"/>
    </location>
    <ligand>
        <name>substrate</name>
    </ligand>
</feature>
<sequence>MRSSPASSAPALASSPALTSSRALAARDAVSLLGGPAWNVPLGRKDARAANISAADAYLPNPHANLTELLNKFAMHGLDTQDMVALSGAHTVGTARCQNYRARVYGYDGEGKIIDPAFAEARRRTCEVGGDNAVAPFDEQSPLTFDNAYYKDLVARRGLLTSDQALYGCGGPSDNLVRTYSKDGKSILKESVESHLVYRVTRRNIQKRIFAHFPEKIKKANLILGFFIFLIKADSPPTTTLAGQELSCSACYIDVIDEIKSSLESACPGVVSCADVIALASRDAVSLLGGPAWNVPLGRKDARTANVSAADAYLPSPHANLTELLNKFATHGLDAQDMVALSGAHTVGTAWCQNYRARMYGYDGEGNIIDPAFAEARRRTCHAVGGDDAVAPFDEESPLRFDNAYYRDLIARRGLLTSDQALYGCGGPFDNLVRTYSKDGERFARDFATAMVKMGNISPPSDMPVEVRLNCRRINY</sequence>
<dbReference type="PANTHER" id="PTHR31388:SF19">
    <property type="entry name" value="OS06G0521900 PROTEIN"/>
    <property type="match status" value="1"/>
</dbReference>
<evidence type="ECO:0000313" key="18">
    <source>
        <dbReference type="Proteomes" id="UP001054889"/>
    </source>
</evidence>
<evidence type="ECO:0000256" key="11">
    <source>
        <dbReference type="ARBA" id="ARBA00023283"/>
    </source>
</evidence>
<dbReference type="AlphaFoldDB" id="A0AAV5CM53"/>
<feature type="binding site" evidence="14">
    <location>
        <position position="402"/>
    </location>
    <ligand>
        <name>Ca(2+)</name>
        <dbReference type="ChEBI" id="CHEBI:29108"/>
        <label>2</label>
    </ligand>
</feature>
<evidence type="ECO:0000256" key="7">
    <source>
        <dbReference type="ARBA" id="ARBA00022837"/>
    </source>
</evidence>
<comment type="cofactor">
    <cofactor evidence="14">
        <name>Ca(2+)</name>
        <dbReference type="ChEBI" id="CHEBI:29108"/>
    </cofactor>
    <text evidence="14">Binds 2 calcium ions per subunit.</text>
</comment>
<evidence type="ECO:0000256" key="3">
    <source>
        <dbReference type="ARBA" id="ARBA00006873"/>
    </source>
</evidence>
<protein>
    <recommendedName>
        <fullName evidence="16">Plant heme peroxidase family profile domain-containing protein</fullName>
    </recommendedName>
</protein>
<dbReference type="InterPro" id="IPR010255">
    <property type="entry name" value="Haem_peroxidase_sf"/>
</dbReference>
<organism evidence="17 18">
    <name type="scientific">Eleusine coracana subsp. coracana</name>
    <dbReference type="NCBI Taxonomy" id="191504"/>
    <lineage>
        <taxon>Eukaryota</taxon>
        <taxon>Viridiplantae</taxon>
        <taxon>Streptophyta</taxon>
        <taxon>Embryophyta</taxon>
        <taxon>Tracheophyta</taxon>
        <taxon>Spermatophyta</taxon>
        <taxon>Magnoliopsida</taxon>
        <taxon>Liliopsida</taxon>
        <taxon>Poales</taxon>
        <taxon>Poaceae</taxon>
        <taxon>PACMAD clade</taxon>
        <taxon>Chloridoideae</taxon>
        <taxon>Cynodonteae</taxon>
        <taxon>Eleusininae</taxon>
        <taxon>Eleusine</taxon>
    </lineage>
</organism>
<dbReference type="PRINTS" id="PR00458">
    <property type="entry name" value="PEROXIDASE"/>
</dbReference>
<dbReference type="PRINTS" id="PR00461">
    <property type="entry name" value="PLPEROXIDASE"/>
</dbReference>
<feature type="domain" description="Plant heme peroxidase family profile" evidence="16">
    <location>
        <begin position="254"/>
        <end position="475"/>
    </location>
</feature>
<gene>
    <name evidence="17" type="primary">ga16291</name>
    <name evidence="17" type="ORF">PR202_ga16291</name>
</gene>
<dbReference type="Pfam" id="PF00141">
    <property type="entry name" value="peroxidase"/>
    <property type="match status" value="2"/>
</dbReference>
<evidence type="ECO:0000313" key="17">
    <source>
        <dbReference type="EMBL" id="GJM99209.1"/>
    </source>
</evidence>
<dbReference type="GO" id="GO:0006979">
    <property type="term" value="P:response to oxidative stress"/>
    <property type="evidence" value="ECO:0007669"/>
    <property type="project" value="InterPro"/>
</dbReference>
<dbReference type="Proteomes" id="UP001054889">
    <property type="component" value="Unassembled WGS sequence"/>
</dbReference>
<dbReference type="InterPro" id="IPR000823">
    <property type="entry name" value="Peroxidase_pln"/>
</dbReference>
<evidence type="ECO:0000256" key="15">
    <source>
        <dbReference type="PIRSR" id="PIRSR600823-5"/>
    </source>
</evidence>
<feature type="disulfide bond" evidence="15">
    <location>
        <begin position="273"/>
        <end position="471"/>
    </location>
</feature>
<evidence type="ECO:0000256" key="5">
    <source>
        <dbReference type="ARBA" id="ARBA00022617"/>
    </source>
</evidence>
<dbReference type="GO" id="GO:0046872">
    <property type="term" value="F:metal ion binding"/>
    <property type="evidence" value="ECO:0007669"/>
    <property type="project" value="UniProtKB-KW"/>
</dbReference>
<dbReference type="PROSITE" id="PS00435">
    <property type="entry name" value="PEROXIDASE_1"/>
    <property type="match status" value="1"/>
</dbReference>
<keyword evidence="4" id="KW-0575">Peroxidase</keyword>
<comment type="similarity">
    <text evidence="3">Belongs to the peroxidase family. Ascorbate peroxidase subfamily.</text>
</comment>
<keyword evidence="9 14" id="KW-0408">Iron</keyword>
<keyword evidence="8" id="KW-0560">Oxidoreductase</keyword>
<dbReference type="EMBL" id="BQKI01000007">
    <property type="protein sequence ID" value="GJM99209.1"/>
    <property type="molecule type" value="Genomic_DNA"/>
</dbReference>
<dbReference type="CDD" id="cd00693">
    <property type="entry name" value="secretory_peroxidase"/>
    <property type="match status" value="1"/>
</dbReference>
<feature type="disulfide bond" evidence="15">
    <location>
        <begin position="352"/>
        <end position="381"/>
    </location>
</feature>
<feature type="binding site" evidence="14">
    <location>
        <position position="346"/>
    </location>
    <ligand>
        <name>Ca(2+)</name>
        <dbReference type="ChEBI" id="CHEBI:29108"/>
        <label>2</label>
    </ligand>
</feature>
<evidence type="ECO:0000256" key="4">
    <source>
        <dbReference type="ARBA" id="ARBA00022559"/>
    </source>
</evidence>
<keyword evidence="18" id="KW-1185">Reference proteome</keyword>
<evidence type="ECO:0000256" key="9">
    <source>
        <dbReference type="ARBA" id="ARBA00023004"/>
    </source>
</evidence>
<evidence type="ECO:0000256" key="6">
    <source>
        <dbReference type="ARBA" id="ARBA00022723"/>
    </source>
</evidence>
<comment type="cofactor">
    <cofactor evidence="14">
        <name>heme b</name>
        <dbReference type="ChEBI" id="CHEBI:60344"/>
    </cofactor>
    <text evidence="14">Binds 1 heme b (iron(II)-protoporphyrin IX) group per subunit.</text>
</comment>
<dbReference type="GO" id="GO:0020037">
    <property type="term" value="F:heme binding"/>
    <property type="evidence" value="ECO:0007669"/>
    <property type="project" value="InterPro"/>
</dbReference>
<feature type="binding site" evidence="14">
    <location>
        <position position="394"/>
    </location>
    <ligand>
        <name>Ca(2+)</name>
        <dbReference type="ChEBI" id="CHEBI:29108"/>
        <label>2</label>
    </ligand>
</feature>
<dbReference type="PROSITE" id="PS50873">
    <property type="entry name" value="PEROXIDASE_4"/>
    <property type="match status" value="2"/>
</dbReference>
<evidence type="ECO:0000256" key="10">
    <source>
        <dbReference type="ARBA" id="ARBA00023157"/>
    </source>
</evidence>
<dbReference type="GO" id="GO:0005576">
    <property type="term" value="C:extracellular region"/>
    <property type="evidence" value="ECO:0007669"/>
    <property type="project" value="UniProtKB-SubCell"/>
</dbReference>
<reference evidence="17" key="2">
    <citation type="submission" date="2021-12" db="EMBL/GenBank/DDBJ databases">
        <title>Resequencing data analysis of finger millet.</title>
        <authorList>
            <person name="Hatakeyama M."/>
            <person name="Aluri S."/>
            <person name="Balachadran M.T."/>
            <person name="Sivarajan S.R."/>
            <person name="Poveda L."/>
            <person name="Shimizu-Inatsugi R."/>
            <person name="Schlapbach R."/>
            <person name="Sreeman S.M."/>
            <person name="Shimizu K.K."/>
        </authorList>
    </citation>
    <scope>NUCLEOTIDE SEQUENCE</scope>
</reference>
<dbReference type="PANTHER" id="PTHR31388">
    <property type="entry name" value="PEROXIDASE 72-RELATED"/>
    <property type="match status" value="1"/>
</dbReference>
<dbReference type="InterPro" id="IPR033905">
    <property type="entry name" value="Secretory_peroxidase"/>
</dbReference>